<evidence type="ECO:0000256" key="1">
    <source>
        <dbReference type="SAM" id="Coils"/>
    </source>
</evidence>
<feature type="coiled-coil region" evidence="1">
    <location>
        <begin position="276"/>
        <end position="303"/>
    </location>
</feature>
<proteinExistence type="predicted"/>
<dbReference type="AlphaFoldDB" id="A0A8S4SKY2"/>
<gene>
    <name evidence="3" type="primary">jg23035</name>
    <name evidence="3" type="ORF">PAEG_LOCUS27439</name>
</gene>
<evidence type="ECO:0000313" key="3">
    <source>
        <dbReference type="EMBL" id="CAH2269155.1"/>
    </source>
</evidence>
<comment type="caution">
    <text evidence="3">The sequence shown here is derived from an EMBL/GenBank/DDBJ whole genome shotgun (WGS) entry which is preliminary data.</text>
</comment>
<reference evidence="3" key="1">
    <citation type="submission" date="2022-03" db="EMBL/GenBank/DDBJ databases">
        <authorList>
            <person name="Lindestad O."/>
        </authorList>
    </citation>
    <scope>NUCLEOTIDE SEQUENCE</scope>
</reference>
<dbReference type="EMBL" id="CAKXAJ010026500">
    <property type="protein sequence ID" value="CAH2269155.1"/>
    <property type="molecule type" value="Genomic_DNA"/>
</dbReference>
<evidence type="ECO:0000256" key="2">
    <source>
        <dbReference type="SAM" id="MobiDB-lite"/>
    </source>
</evidence>
<feature type="coiled-coil region" evidence="1">
    <location>
        <begin position="3"/>
        <end position="37"/>
    </location>
</feature>
<feature type="coiled-coil region" evidence="1">
    <location>
        <begin position="192"/>
        <end position="233"/>
    </location>
</feature>
<dbReference type="OrthoDB" id="269872at2759"/>
<feature type="region of interest" description="Disordered" evidence="2">
    <location>
        <begin position="55"/>
        <end position="83"/>
    </location>
</feature>
<sequence length="389" mass="44613">MDSEDLLARENEFKKLNKQLEKKTESLMKEIEHVMQRQDIFSEFNKLTLSPVHRNTKKHSCASSSKNTTPEKKCQTQLKNTKNHQQKVVVTNNTTNSNIDVFDRNCNESMNGYNSITNCKQDNINEYNSITNCSASQIANTRCNCECYILSDSNKRRNDDLEFLYAFVSVGVKDNVLPPSFMKDNLTVESVCKFLSAKVKLMQEQIDKLQMAIDKKAKQCDKHMTHLAELESERLTLLNRANSMRSGTADMKAKYAAIQNKLNEKDRLYKEQRSVTDKLTTELKQLKCKNASLEARCASQDESMSTLKHQLEAAKISEKDFRDSSRSLSATHQTTIQKLEARIKTLTLRTDRQTALIDNLKKQNALLQTDGALKALEKEYCEFLKQDFS</sequence>
<keyword evidence="4" id="KW-1185">Reference proteome</keyword>
<protein>
    <submittedName>
        <fullName evidence="3">Jg23035 protein</fullName>
    </submittedName>
</protein>
<accession>A0A8S4SKY2</accession>
<keyword evidence="1" id="KW-0175">Coiled coil</keyword>
<organism evidence="3 4">
    <name type="scientific">Pararge aegeria aegeria</name>
    <dbReference type="NCBI Taxonomy" id="348720"/>
    <lineage>
        <taxon>Eukaryota</taxon>
        <taxon>Metazoa</taxon>
        <taxon>Ecdysozoa</taxon>
        <taxon>Arthropoda</taxon>
        <taxon>Hexapoda</taxon>
        <taxon>Insecta</taxon>
        <taxon>Pterygota</taxon>
        <taxon>Neoptera</taxon>
        <taxon>Endopterygota</taxon>
        <taxon>Lepidoptera</taxon>
        <taxon>Glossata</taxon>
        <taxon>Ditrysia</taxon>
        <taxon>Papilionoidea</taxon>
        <taxon>Nymphalidae</taxon>
        <taxon>Satyrinae</taxon>
        <taxon>Satyrini</taxon>
        <taxon>Parargina</taxon>
        <taxon>Pararge</taxon>
    </lineage>
</organism>
<name>A0A8S4SKY2_9NEOP</name>
<dbReference type="Proteomes" id="UP000838756">
    <property type="component" value="Unassembled WGS sequence"/>
</dbReference>
<evidence type="ECO:0000313" key="4">
    <source>
        <dbReference type="Proteomes" id="UP000838756"/>
    </source>
</evidence>